<dbReference type="GeneTree" id="ENSGT00940000160919"/>
<feature type="compositionally biased region" description="Basic and acidic residues" evidence="1">
    <location>
        <begin position="475"/>
        <end position="488"/>
    </location>
</feature>
<sequence length="567" mass="65768">MSSELCRETQPGETGQRRRREKKQEEAEVPCRNHHRPAGSLRQEEPGTGQPLYFVLQTNKHTLPGQNIFISFTLWFFRVSSYCESKGWRRIYNKDREDFRLKWCETKSSTIYSHFREGKQLLYQIPNNNVLTSKIGLLSSLREYERVSSKVKLSQGHRLKMEEFIPTTFRMDVRKERDIFFALFTSMWICKPTGQNQGKGIFLLKSLEDVEAFRLKLQHLEDNQANRSLHHLQNQPYIVQRYIQNPLLLKRRKFDVRSYLLIACTAPYMVFFRHGYVRLTCDIYDPKSKNLSTHLTNQYMQKKNPLYSLLKEDTVWSMESFNTYVNDRLQVARGLPRDWVLGAFAKRMQQIMTQCFFAVKSKLDQRLGFFDLIGCDFMVDEDFKVWLLEMNCNPALHTNCEVLKEVIPSMVVETLDLSLEIFNKRRLGQRILPLVSQRDFVLLYDGVLAASSASAASRSQVTKERCARITNKSHSKAEPRRYKSESEGRSAAVVSPEKPVTVSMSARGRDCSKSSTTSTVRSLFPLNTVSVGESLDLHSSDSGLNKNARTELKFKQNHLKAANDVKR</sequence>
<keyword evidence="3" id="KW-1185">Reference proteome</keyword>
<proteinExistence type="predicted"/>
<dbReference type="Pfam" id="PF03133">
    <property type="entry name" value="TTL"/>
    <property type="match status" value="1"/>
</dbReference>
<reference evidence="2" key="2">
    <citation type="submission" date="2025-09" db="UniProtKB">
        <authorList>
            <consortium name="Ensembl"/>
        </authorList>
    </citation>
    <scope>IDENTIFICATION</scope>
</reference>
<dbReference type="InterPro" id="IPR004344">
    <property type="entry name" value="TTL/TTLL_fam"/>
</dbReference>
<dbReference type="Ensembl" id="ENSKMAT00000005886.1">
    <property type="protein sequence ID" value="ENSKMAP00000005786.1"/>
    <property type="gene ID" value="ENSKMAG00000004356.1"/>
</dbReference>
<name>A0A3Q2ZQ29_KRYMA</name>
<evidence type="ECO:0000256" key="1">
    <source>
        <dbReference type="SAM" id="MobiDB-lite"/>
    </source>
</evidence>
<dbReference type="PANTHER" id="PTHR46810:SF1">
    <property type="entry name" value="INACTIVE POLYGLYCYLASE TTLL10"/>
    <property type="match status" value="1"/>
</dbReference>
<protein>
    <submittedName>
        <fullName evidence="2">Tubulin tyrosine ligase like 10</fullName>
    </submittedName>
</protein>
<dbReference type="OMA" id="CMNSENQ"/>
<dbReference type="STRING" id="37003.ENSKMAP00000005786"/>
<evidence type="ECO:0000313" key="2">
    <source>
        <dbReference type="Ensembl" id="ENSKMAP00000005786.1"/>
    </source>
</evidence>
<feature type="compositionally biased region" description="Basic and acidic residues" evidence="1">
    <location>
        <begin position="22"/>
        <end position="31"/>
    </location>
</feature>
<reference evidence="2" key="1">
    <citation type="submission" date="2025-08" db="UniProtKB">
        <authorList>
            <consortium name="Ensembl"/>
        </authorList>
    </citation>
    <scope>IDENTIFICATION</scope>
</reference>
<dbReference type="SUPFAM" id="SSF56059">
    <property type="entry name" value="Glutathione synthetase ATP-binding domain-like"/>
    <property type="match status" value="1"/>
</dbReference>
<organism evidence="2 3">
    <name type="scientific">Kryptolebias marmoratus</name>
    <name type="common">Mangrove killifish</name>
    <name type="synonym">Rivulus marmoratus</name>
    <dbReference type="NCBI Taxonomy" id="37003"/>
    <lineage>
        <taxon>Eukaryota</taxon>
        <taxon>Metazoa</taxon>
        <taxon>Chordata</taxon>
        <taxon>Craniata</taxon>
        <taxon>Vertebrata</taxon>
        <taxon>Euteleostomi</taxon>
        <taxon>Actinopterygii</taxon>
        <taxon>Neopterygii</taxon>
        <taxon>Teleostei</taxon>
        <taxon>Neoteleostei</taxon>
        <taxon>Acanthomorphata</taxon>
        <taxon>Ovalentaria</taxon>
        <taxon>Atherinomorphae</taxon>
        <taxon>Cyprinodontiformes</taxon>
        <taxon>Rivulidae</taxon>
        <taxon>Kryptolebias</taxon>
    </lineage>
</organism>
<feature type="region of interest" description="Disordered" evidence="1">
    <location>
        <begin position="468"/>
        <end position="517"/>
    </location>
</feature>
<accession>A0A3Q2ZQ29</accession>
<dbReference type="AlphaFoldDB" id="A0A3Q2ZQ29"/>
<dbReference type="PROSITE" id="PS51221">
    <property type="entry name" value="TTL"/>
    <property type="match status" value="1"/>
</dbReference>
<evidence type="ECO:0000313" key="3">
    <source>
        <dbReference type="Proteomes" id="UP000264800"/>
    </source>
</evidence>
<dbReference type="Gene3D" id="3.30.470.20">
    <property type="entry name" value="ATP-grasp fold, B domain"/>
    <property type="match status" value="1"/>
</dbReference>
<dbReference type="PANTHER" id="PTHR46810">
    <property type="entry name" value="INACTIVE POLYGLYCYLASE TTLL10"/>
    <property type="match status" value="1"/>
</dbReference>
<feature type="region of interest" description="Disordered" evidence="1">
    <location>
        <begin position="1"/>
        <end position="46"/>
    </location>
</feature>
<dbReference type="GO" id="GO:0070737">
    <property type="term" value="F:protein-glycine ligase activity, elongating"/>
    <property type="evidence" value="ECO:0007669"/>
    <property type="project" value="TreeGrafter"/>
</dbReference>
<dbReference type="InterPro" id="IPR027752">
    <property type="entry name" value="TTLL10"/>
</dbReference>
<dbReference type="Proteomes" id="UP000264800">
    <property type="component" value="Unplaced"/>
</dbReference>